<organism evidence="1 2">
    <name type="scientific">Thermomonas brevis</name>
    <dbReference type="NCBI Taxonomy" id="215691"/>
    <lineage>
        <taxon>Bacteria</taxon>
        <taxon>Pseudomonadati</taxon>
        <taxon>Pseudomonadota</taxon>
        <taxon>Gammaproteobacteria</taxon>
        <taxon>Lysobacterales</taxon>
        <taxon>Lysobacteraceae</taxon>
        <taxon>Thermomonas</taxon>
    </lineage>
</organism>
<reference evidence="1 2" key="1">
    <citation type="submission" date="2020-08" db="EMBL/GenBank/DDBJ databases">
        <title>Genome sequence of Thermomonas brevis KACC 16975T.</title>
        <authorList>
            <person name="Hyun D.-W."/>
            <person name="Bae J.-W."/>
        </authorList>
    </citation>
    <scope>NUCLEOTIDE SEQUENCE [LARGE SCALE GENOMIC DNA]</scope>
    <source>
        <strain evidence="1 2">KACC 16975</strain>
    </source>
</reference>
<dbReference type="KEGG" id="tbv:H9L17_04795"/>
<proteinExistence type="predicted"/>
<accession>A0A7G9QVT4</accession>
<gene>
    <name evidence="1" type="ORF">H9L17_04795</name>
</gene>
<name>A0A7G9QVT4_9GAMM</name>
<protein>
    <submittedName>
        <fullName evidence="1">Uncharacterized protein</fullName>
    </submittedName>
</protein>
<dbReference type="RefSeq" id="WP_187571204.1">
    <property type="nucleotide sequence ID" value="NZ_CP060711.1"/>
</dbReference>
<evidence type="ECO:0000313" key="1">
    <source>
        <dbReference type="EMBL" id="QNN47459.1"/>
    </source>
</evidence>
<dbReference type="Proteomes" id="UP000515977">
    <property type="component" value="Chromosome"/>
</dbReference>
<evidence type="ECO:0000313" key="2">
    <source>
        <dbReference type="Proteomes" id="UP000515977"/>
    </source>
</evidence>
<sequence>MIDTSNIDIAITMTDDDFIAIAEQGDAGPIINVVEVKDRGWAIYGPSGVYAADGVRTYSDLAEVHRLISGWGIKQFVQGQVVLALP</sequence>
<dbReference type="EMBL" id="CP060711">
    <property type="protein sequence ID" value="QNN47459.1"/>
    <property type="molecule type" value="Genomic_DNA"/>
</dbReference>
<dbReference type="AlphaFoldDB" id="A0A7G9QVT4"/>
<keyword evidence="2" id="KW-1185">Reference proteome</keyword>